<dbReference type="InterPro" id="IPR025827">
    <property type="entry name" value="Zn_ribbon_recom_dom"/>
</dbReference>
<dbReference type="Pfam" id="PF13408">
    <property type="entry name" value="Zn_ribbon_recom"/>
    <property type="match status" value="1"/>
</dbReference>
<dbReference type="PATRIC" id="fig|1056511.3.peg.1966"/>
<dbReference type="InterPro" id="IPR036162">
    <property type="entry name" value="Resolvase-like_N_sf"/>
</dbReference>
<dbReference type="GO" id="GO:0000150">
    <property type="term" value="F:DNA strand exchange activity"/>
    <property type="evidence" value="ECO:0007669"/>
    <property type="project" value="InterPro"/>
</dbReference>
<sequence>MPRKAVLYGRYSTLAQEDGNSSERQKELAQAIAQQENLEIIKVYFDEGKSGYHGANLDGELGVLLKDIENGVIASGYILLVEELDRLSRQHLFKAQKQLTSILEKGIEIWTYLNGSLCKYNSENPMLLLQAIVKSQLAFEESDKKAARAKDNWKRKYADIRAGKFTRVKVAYWITSNIEAKRFELNEYAKGIEKIFELYTNGVGLMEVVRYLNEHNYPLDDRHVQKHENSWDRHKVLQVLKNPSTYGTFKSYDGKFVKHDYYPAVTSKDTFDLATSIRLSSSHQSKHKSHFVNMLSGLVVCPYCGHGFILNYTTNRGKRYYALRCNAGSACFAPSISLKKLEPLLFKYLSDLDWSTIFKNDGFDKDKLISDLDNAKKELVKLEELFERSGFNVKLGEAVASQSQKINNLQKELDSMLEVHPDFDFDVDALLDDHDLRAKAAVKLRMLVDHIELYTCGEMLDFRKIPNYDPNLFKEGIAFNKKNSQFLVINFKHNEKRQIGISSDYVAGVNDGVVYHSGGFSA</sequence>
<dbReference type="SMART" id="SM00857">
    <property type="entry name" value="Resolvase"/>
    <property type="match status" value="1"/>
</dbReference>
<keyword evidence="6" id="KW-1185">Reference proteome</keyword>
<dbReference type="EMBL" id="AMZO01000013">
    <property type="protein sequence ID" value="ELR66035.1"/>
    <property type="molecule type" value="Genomic_DNA"/>
</dbReference>
<dbReference type="PANTHER" id="PTHR30461:SF2">
    <property type="entry name" value="SERINE RECOMBINASE PINE-RELATED"/>
    <property type="match status" value="1"/>
</dbReference>
<keyword evidence="2" id="KW-0233">DNA recombination</keyword>
<dbReference type="OrthoDB" id="9786476at2"/>
<dbReference type="Gene3D" id="3.40.50.1390">
    <property type="entry name" value="Resolvase, N-terminal catalytic domain"/>
    <property type="match status" value="1"/>
</dbReference>
<dbReference type="InterPro" id="IPR006119">
    <property type="entry name" value="Resolv_N"/>
</dbReference>
<dbReference type="CDD" id="cd00338">
    <property type="entry name" value="Ser_Recombinase"/>
    <property type="match status" value="1"/>
</dbReference>
<keyword evidence="1" id="KW-0238">DNA-binding</keyword>
<dbReference type="AlphaFoldDB" id="L8JAZ9"/>
<dbReference type="Pfam" id="PF00239">
    <property type="entry name" value="Resolvase"/>
    <property type="match status" value="1"/>
</dbReference>
<evidence type="ECO:0000256" key="1">
    <source>
        <dbReference type="ARBA" id="ARBA00023125"/>
    </source>
</evidence>
<dbReference type="GO" id="GO:0003677">
    <property type="term" value="F:DNA binding"/>
    <property type="evidence" value="ECO:0007669"/>
    <property type="project" value="UniProtKB-KW"/>
</dbReference>
<dbReference type="InterPro" id="IPR050639">
    <property type="entry name" value="SSR_resolvase"/>
</dbReference>
<protein>
    <submittedName>
        <fullName evidence="5">Recombinase</fullName>
    </submittedName>
</protein>
<dbReference type="Gene3D" id="3.90.1750.20">
    <property type="entry name" value="Putative Large Serine Recombinase, Chain B, Domain 2"/>
    <property type="match status" value="1"/>
</dbReference>
<name>L8JAZ9_9GAMM</name>
<evidence type="ECO:0000259" key="4">
    <source>
        <dbReference type="PROSITE" id="PS51736"/>
    </source>
</evidence>
<comment type="caution">
    <text evidence="5">The sequence shown here is derived from an EMBL/GenBank/DDBJ whole genome shotgun (WGS) entry which is preliminary data.</text>
</comment>
<gene>
    <name evidence="5" type="ORF">C942_00477</name>
</gene>
<evidence type="ECO:0000256" key="2">
    <source>
        <dbReference type="ARBA" id="ARBA00023172"/>
    </source>
</evidence>
<organism evidence="5 6">
    <name type="scientific">Photobacterium marinum</name>
    <dbReference type="NCBI Taxonomy" id="1056511"/>
    <lineage>
        <taxon>Bacteria</taxon>
        <taxon>Pseudomonadati</taxon>
        <taxon>Pseudomonadota</taxon>
        <taxon>Gammaproteobacteria</taxon>
        <taxon>Vibrionales</taxon>
        <taxon>Vibrionaceae</taxon>
        <taxon>Photobacterium</taxon>
    </lineage>
</organism>
<evidence type="ECO:0000313" key="5">
    <source>
        <dbReference type="EMBL" id="ELR66035.1"/>
    </source>
</evidence>
<accession>L8JAZ9</accession>
<reference evidence="5 6" key="1">
    <citation type="submission" date="2012-12" db="EMBL/GenBank/DDBJ databases">
        <title>Genome Assembly of Photobacterium sp. AK15.</title>
        <authorList>
            <person name="Khatri I."/>
            <person name="Vaidya B."/>
            <person name="Srinivas T.N.R."/>
            <person name="Subramanian S."/>
            <person name="Pinnaka A."/>
        </authorList>
    </citation>
    <scope>NUCLEOTIDE SEQUENCE [LARGE SCALE GENOMIC DNA]</scope>
    <source>
        <strain evidence="5 6">AK15</strain>
    </source>
</reference>
<evidence type="ECO:0000313" key="6">
    <source>
        <dbReference type="Proteomes" id="UP000011134"/>
    </source>
</evidence>
<dbReference type="PROSITE" id="PS51736">
    <property type="entry name" value="RECOMBINASES_3"/>
    <property type="match status" value="1"/>
</dbReference>
<dbReference type="RefSeq" id="WP_007465070.1">
    <property type="nucleotide sequence ID" value="NZ_AMZO01000013.1"/>
</dbReference>
<proteinExistence type="predicted"/>
<dbReference type="SUPFAM" id="SSF53041">
    <property type="entry name" value="Resolvase-like"/>
    <property type="match status" value="1"/>
</dbReference>
<dbReference type="Proteomes" id="UP000011134">
    <property type="component" value="Unassembled WGS sequence"/>
</dbReference>
<feature type="domain" description="Resolvase/invertase-type recombinase catalytic" evidence="4">
    <location>
        <begin position="4"/>
        <end position="160"/>
    </location>
</feature>
<dbReference type="Pfam" id="PF07508">
    <property type="entry name" value="Recombinase"/>
    <property type="match status" value="1"/>
</dbReference>
<feature type="coiled-coil region" evidence="3">
    <location>
        <begin position="365"/>
        <end position="419"/>
    </location>
</feature>
<evidence type="ECO:0000256" key="3">
    <source>
        <dbReference type="SAM" id="Coils"/>
    </source>
</evidence>
<keyword evidence="3" id="KW-0175">Coiled coil</keyword>
<dbReference type="PANTHER" id="PTHR30461">
    <property type="entry name" value="DNA-INVERTASE FROM LAMBDOID PROPHAGE"/>
    <property type="match status" value="1"/>
</dbReference>
<dbReference type="InterPro" id="IPR038109">
    <property type="entry name" value="DNA_bind_recomb_sf"/>
</dbReference>
<dbReference type="InterPro" id="IPR011109">
    <property type="entry name" value="DNA_bind_recombinase_dom"/>
</dbReference>